<feature type="binding site" evidence="8">
    <location>
        <position position="74"/>
    </location>
    <ligand>
        <name>substrate</name>
    </ligand>
</feature>
<organism evidence="10 11">
    <name type="scientific">Leptonema illini</name>
    <dbReference type="NCBI Taxonomy" id="183"/>
    <lineage>
        <taxon>Bacteria</taxon>
        <taxon>Pseudomonadati</taxon>
        <taxon>Spirochaetota</taxon>
        <taxon>Spirochaetia</taxon>
        <taxon>Leptospirales</taxon>
        <taxon>Leptospiraceae</taxon>
        <taxon>Leptonema</taxon>
    </lineage>
</organism>
<protein>
    <recommendedName>
        <fullName evidence="8">7-carboxy-7-deazaguanine synthase</fullName>
        <shortName evidence="8">CDG synthase</shortName>
        <ecNumber evidence="8">4.3.99.3</ecNumber>
    </recommendedName>
    <alternativeName>
        <fullName evidence="8">Queuosine biosynthesis protein QueE</fullName>
    </alternativeName>
</protein>
<evidence type="ECO:0000256" key="6">
    <source>
        <dbReference type="ARBA" id="ARBA00023014"/>
    </source>
</evidence>
<feature type="binding site" evidence="8">
    <location>
        <position position="45"/>
    </location>
    <ligand>
        <name>Mg(2+)</name>
        <dbReference type="ChEBI" id="CHEBI:18420"/>
    </ligand>
</feature>
<dbReference type="InterPro" id="IPR024924">
    <property type="entry name" value="7-CO-7-deazaguanine_synth-like"/>
</dbReference>
<dbReference type="GO" id="GO:0008616">
    <property type="term" value="P:tRNA queuosine(34) biosynthetic process"/>
    <property type="evidence" value="ECO:0007669"/>
    <property type="project" value="UniProtKB-UniRule"/>
</dbReference>
<comment type="pathway">
    <text evidence="8">Purine metabolism; 7-cyano-7-deazaguanine biosynthesis.</text>
</comment>
<accession>A0A833M036</accession>
<dbReference type="AlphaFoldDB" id="A0A833M036"/>
<evidence type="ECO:0000256" key="4">
    <source>
        <dbReference type="ARBA" id="ARBA00022842"/>
    </source>
</evidence>
<dbReference type="EC" id="4.3.99.3" evidence="8"/>
<comment type="caution">
    <text evidence="8">Lacks conserved residue(s) required for the propagation of feature annotation.</text>
</comment>
<evidence type="ECO:0000256" key="3">
    <source>
        <dbReference type="ARBA" id="ARBA00022723"/>
    </source>
</evidence>
<dbReference type="GO" id="GO:1904047">
    <property type="term" value="F:S-adenosyl-L-methionine binding"/>
    <property type="evidence" value="ECO:0007669"/>
    <property type="project" value="UniProtKB-UniRule"/>
</dbReference>
<name>A0A833M036_9LEPT</name>
<keyword evidence="2 8" id="KW-0949">S-adenosyl-L-methionine</keyword>
<feature type="domain" description="Radical SAM core" evidence="9">
    <location>
        <begin position="31"/>
        <end position="106"/>
    </location>
</feature>
<dbReference type="SFLD" id="SFLDS00029">
    <property type="entry name" value="Radical_SAM"/>
    <property type="match status" value="1"/>
</dbReference>
<evidence type="ECO:0000256" key="7">
    <source>
        <dbReference type="ARBA" id="ARBA00023239"/>
    </source>
</evidence>
<evidence type="ECO:0000256" key="5">
    <source>
        <dbReference type="ARBA" id="ARBA00023004"/>
    </source>
</evidence>
<gene>
    <name evidence="8" type="primary">queE</name>
    <name evidence="10" type="ORF">F9K24_17640</name>
</gene>
<keyword evidence="7 8" id="KW-0456">Lyase</keyword>
<dbReference type="PANTHER" id="PTHR42836:SF1">
    <property type="entry name" value="7-CARBOXY-7-DEAZAGUANINE SYNTHASE"/>
    <property type="match status" value="1"/>
</dbReference>
<proteinExistence type="inferred from homology"/>
<dbReference type="Gene3D" id="3.20.20.70">
    <property type="entry name" value="Aldolase class I"/>
    <property type="match status" value="1"/>
</dbReference>
<dbReference type="PANTHER" id="PTHR42836">
    <property type="entry name" value="7-CARBOXY-7-DEAZAGUANINE SYNTHASE"/>
    <property type="match status" value="1"/>
</dbReference>
<dbReference type="InterPro" id="IPR013785">
    <property type="entry name" value="Aldolase_TIM"/>
</dbReference>
<feature type="binding site" evidence="8">
    <location>
        <position position="76"/>
    </location>
    <ligand>
        <name>S-adenosyl-L-methionine</name>
        <dbReference type="ChEBI" id="CHEBI:59789"/>
    </ligand>
</feature>
<comment type="subunit">
    <text evidence="8">Homodimer.</text>
</comment>
<dbReference type="GO" id="GO:0000287">
    <property type="term" value="F:magnesium ion binding"/>
    <property type="evidence" value="ECO:0007669"/>
    <property type="project" value="UniProtKB-UniRule"/>
</dbReference>
<dbReference type="Proteomes" id="UP000460298">
    <property type="component" value="Unassembled WGS sequence"/>
</dbReference>
<feature type="binding site" evidence="8">
    <location>
        <position position="40"/>
    </location>
    <ligand>
        <name>[4Fe-4S] cluster</name>
        <dbReference type="ChEBI" id="CHEBI:49883"/>
        <note>4Fe-4S-S-AdoMet</note>
    </ligand>
</feature>
<comment type="caution">
    <text evidence="10">The sequence shown here is derived from an EMBL/GenBank/DDBJ whole genome shotgun (WGS) entry which is preliminary data.</text>
</comment>
<dbReference type="InterPro" id="IPR058240">
    <property type="entry name" value="rSAM_sf"/>
</dbReference>
<evidence type="ECO:0000256" key="8">
    <source>
        <dbReference type="HAMAP-Rule" id="MF_00917"/>
    </source>
</evidence>
<keyword evidence="8" id="KW-0671">Queuosine biosynthesis</keyword>
<keyword evidence="1 8" id="KW-0004">4Fe-4S</keyword>
<dbReference type="Pfam" id="PF04055">
    <property type="entry name" value="Radical_SAM"/>
    <property type="match status" value="1"/>
</dbReference>
<comment type="function">
    <text evidence="8">Catalyzes the complex heterocyclic radical-mediated conversion of 6-carboxy-5,6,7,8-tetrahydropterin (CPH4) to 7-carboxy-7-deazaguanine (CDG), a step common to the biosynthetic pathways of all 7-deazapurine-containing compounds.</text>
</comment>
<sequence>MAVLTDTLRLTETFLSLQGEGEHAGLLCYFIRTAGCDLRCRWCDTDYSWTGGVKHSLDDIVAGIPEGVTLVQITGGEPLLQKEAVIELIKRLSAEYAVLLETGGHRSIEGMPAETHIVLDIKLPGSNESHHNFAENLPFLKSGDEIKFVIADRRDYEAACSWINEHRLHQICKLLVSPVFGEIAPSDLAQWVIEDRLPVRMQLQQHKLIWDPNRRGV</sequence>
<feature type="binding site" evidence="8">
    <location>
        <position position="32"/>
    </location>
    <ligand>
        <name>substrate</name>
    </ligand>
</feature>
<dbReference type="EMBL" id="WBUI01000022">
    <property type="protein sequence ID" value="KAB2930259.1"/>
    <property type="molecule type" value="Genomic_DNA"/>
</dbReference>
<comment type="similarity">
    <text evidence="8">Belongs to the radical SAM superfamily. 7-carboxy-7-deazaguanine synthase family.</text>
</comment>
<comment type="catalytic activity">
    <reaction evidence="8">
        <text>6-carboxy-5,6,7,8-tetrahydropterin + H(+) = 7-carboxy-7-carbaguanine + NH4(+)</text>
        <dbReference type="Rhea" id="RHEA:27974"/>
        <dbReference type="ChEBI" id="CHEBI:15378"/>
        <dbReference type="ChEBI" id="CHEBI:28938"/>
        <dbReference type="ChEBI" id="CHEBI:61032"/>
        <dbReference type="ChEBI" id="CHEBI:61036"/>
        <dbReference type="EC" id="4.3.99.3"/>
    </reaction>
</comment>
<evidence type="ECO:0000313" key="10">
    <source>
        <dbReference type="EMBL" id="KAB2930259.1"/>
    </source>
</evidence>
<dbReference type="SUPFAM" id="SSF102114">
    <property type="entry name" value="Radical SAM enzymes"/>
    <property type="match status" value="1"/>
</dbReference>
<comment type="cofactor">
    <cofactor evidence="8">
        <name>[4Fe-4S] cluster</name>
        <dbReference type="ChEBI" id="CHEBI:49883"/>
    </cofactor>
    <text evidence="8">Binds 1 [4Fe-4S] cluster. The cluster is coordinated with 3 cysteines and an exchangeable S-adenosyl-L-methionine.</text>
</comment>
<keyword evidence="3 8" id="KW-0479">Metal-binding</keyword>
<evidence type="ECO:0000313" key="11">
    <source>
        <dbReference type="Proteomes" id="UP000460298"/>
    </source>
</evidence>
<evidence type="ECO:0000256" key="1">
    <source>
        <dbReference type="ARBA" id="ARBA00022485"/>
    </source>
</evidence>
<evidence type="ECO:0000256" key="2">
    <source>
        <dbReference type="ARBA" id="ARBA00022691"/>
    </source>
</evidence>
<dbReference type="InterPro" id="IPR007197">
    <property type="entry name" value="rSAM"/>
</dbReference>
<keyword evidence="6 8" id="KW-0411">Iron-sulfur</keyword>
<feature type="binding site" evidence="8">
    <location>
        <position position="36"/>
    </location>
    <ligand>
        <name>[4Fe-4S] cluster</name>
        <dbReference type="ChEBI" id="CHEBI:49883"/>
        <note>4Fe-4S-S-AdoMet</note>
    </ligand>
</feature>
<feature type="binding site" evidence="8">
    <location>
        <begin position="17"/>
        <end position="19"/>
    </location>
    <ligand>
        <name>substrate</name>
    </ligand>
</feature>
<feature type="binding site" evidence="8">
    <location>
        <position position="43"/>
    </location>
    <ligand>
        <name>[4Fe-4S] cluster</name>
        <dbReference type="ChEBI" id="CHEBI:49883"/>
        <note>4Fe-4S-S-AdoMet</note>
    </ligand>
</feature>
<dbReference type="GO" id="GO:0051539">
    <property type="term" value="F:4 iron, 4 sulfur cluster binding"/>
    <property type="evidence" value="ECO:0007669"/>
    <property type="project" value="UniProtKB-UniRule"/>
</dbReference>
<keyword evidence="4 8" id="KW-0460">Magnesium</keyword>
<dbReference type="UniPathway" id="UPA00391"/>
<feature type="binding site" evidence="8">
    <location>
        <begin position="42"/>
        <end position="44"/>
    </location>
    <ligand>
        <name>S-adenosyl-L-methionine</name>
        <dbReference type="ChEBI" id="CHEBI:59789"/>
    </ligand>
</feature>
<comment type="cofactor">
    <cofactor evidence="8">
        <name>S-adenosyl-L-methionine</name>
        <dbReference type="ChEBI" id="CHEBI:59789"/>
    </cofactor>
    <text evidence="8">Binds 1 S-adenosyl-L-methionine per subunit.</text>
</comment>
<dbReference type="PIRSF" id="PIRSF000370">
    <property type="entry name" value="QueE"/>
    <property type="match status" value="1"/>
</dbReference>
<dbReference type="GO" id="GO:0016840">
    <property type="term" value="F:carbon-nitrogen lyase activity"/>
    <property type="evidence" value="ECO:0007669"/>
    <property type="project" value="UniProtKB-UniRule"/>
</dbReference>
<comment type="cofactor">
    <cofactor evidence="8">
        <name>Mg(2+)</name>
        <dbReference type="ChEBI" id="CHEBI:18420"/>
    </cofactor>
</comment>
<keyword evidence="5 8" id="KW-0408">Iron</keyword>
<evidence type="ECO:0000259" key="9">
    <source>
        <dbReference type="Pfam" id="PF04055"/>
    </source>
</evidence>
<dbReference type="HAMAP" id="MF_00917">
    <property type="entry name" value="QueE"/>
    <property type="match status" value="1"/>
</dbReference>
<reference evidence="10 11" key="1">
    <citation type="submission" date="2019-10" db="EMBL/GenBank/DDBJ databases">
        <title>Extracellular Electron Transfer in a Candidatus Methanoperedens spp. Enrichment Culture.</title>
        <authorList>
            <person name="Berger S."/>
            <person name="Rangel Shaw D."/>
            <person name="Berben T."/>
            <person name="In 'T Zandt M."/>
            <person name="Frank J."/>
            <person name="Reimann J."/>
            <person name="Jetten M.S.M."/>
            <person name="Welte C.U."/>
        </authorList>
    </citation>
    <scope>NUCLEOTIDE SEQUENCE [LARGE SCALE GENOMIC DNA]</scope>
    <source>
        <strain evidence="10">SB12</strain>
    </source>
</reference>